<protein>
    <recommendedName>
        <fullName evidence="5">TM2 domain-containing protein</fullName>
    </recommendedName>
</protein>
<keyword evidence="2" id="KW-1133">Transmembrane helix</keyword>
<name>A0ABS6FD44_9FIRM</name>
<keyword evidence="2" id="KW-0472">Membrane</keyword>
<gene>
    <name evidence="3" type="ORF">KQI82_13760</name>
</gene>
<comment type="caution">
    <text evidence="3">The sequence shown here is derived from an EMBL/GenBank/DDBJ whole genome shotgun (WGS) entry which is preliminary data.</text>
</comment>
<feature type="transmembrane region" description="Helical" evidence="2">
    <location>
        <begin position="104"/>
        <end position="122"/>
    </location>
</feature>
<accession>A0ABS6FD44</accession>
<sequence>MNRKSGILLFLCACIPGCGQMFQGYMKRGVSLLGMCCAIIGIASFLNIGELAILLPVIWIYAFFDSYNLRNQPEDDMQSDEYLFGLSELDSQRLSALCMRRHSIIGWGLVALGIYVFYNTVMDQLMDLLTNYWDGFWWVRSLVMYTLPRAVVTILIICLGIWFIRGPKPKEDEEDYSFVPPEQNDPRQSDDPSGQPDGPSVITLTQGSDKEANQDE</sequence>
<evidence type="ECO:0008006" key="5">
    <source>
        <dbReference type="Google" id="ProtNLM"/>
    </source>
</evidence>
<feature type="transmembrane region" description="Helical" evidence="2">
    <location>
        <begin position="29"/>
        <end position="62"/>
    </location>
</feature>
<evidence type="ECO:0000256" key="1">
    <source>
        <dbReference type="SAM" id="MobiDB-lite"/>
    </source>
</evidence>
<evidence type="ECO:0000256" key="2">
    <source>
        <dbReference type="SAM" id="Phobius"/>
    </source>
</evidence>
<dbReference type="Proteomes" id="UP000787672">
    <property type="component" value="Unassembled WGS sequence"/>
</dbReference>
<feature type="transmembrane region" description="Helical" evidence="2">
    <location>
        <begin position="142"/>
        <end position="164"/>
    </location>
</feature>
<keyword evidence="4" id="KW-1185">Reference proteome</keyword>
<evidence type="ECO:0000313" key="4">
    <source>
        <dbReference type="Proteomes" id="UP000787672"/>
    </source>
</evidence>
<dbReference type="RefSeq" id="WP_216633284.1">
    <property type="nucleotide sequence ID" value="NZ_JAHLQN010000001.1"/>
</dbReference>
<organism evidence="3 4">
    <name type="scientific">Dysosmobacter acutus</name>
    <dbReference type="NCBI Taxonomy" id="2841504"/>
    <lineage>
        <taxon>Bacteria</taxon>
        <taxon>Bacillati</taxon>
        <taxon>Bacillota</taxon>
        <taxon>Clostridia</taxon>
        <taxon>Eubacteriales</taxon>
        <taxon>Oscillospiraceae</taxon>
        <taxon>Dysosmobacter</taxon>
    </lineage>
</organism>
<evidence type="ECO:0000313" key="3">
    <source>
        <dbReference type="EMBL" id="MBU5627973.1"/>
    </source>
</evidence>
<proteinExistence type="predicted"/>
<feature type="region of interest" description="Disordered" evidence="1">
    <location>
        <begin position="171"/>
        <end position="216"/>
    </location>
</feature>
<keyword evidence="2" id="KW-0812">Transmembrane</keyword>
<reference evidence="3 4" key="1">
    <citation type="submission" date="2021-06" db="EMBL/GenBank/DDBJ databases">
        <authorList>
            <person name="Sun Q."/>
            <person name="Li D."/>
        </authorList>
    </citation>
    <scope>NUCLEOTIDE SEQUENCE [LARGE SCALE GENOMIC DNA]</scope>
    <source>
        <strain evidence="3 4">MSJ-2</strain>
    </source>
</reference>
<dbReference type="EMBL" id="JAHLQN010000001">
    <property type="protein sequence ID" value="MBU5627973.1"/>
    <property type="molecule type" value="Genomic_DNA"/>
</dbReference>